<keyword evidence="4" id="KW-1185">Reference proteome</keyword>
<dbReference type="InterPro" id="IPR013106">
    <property type="entry name" value="Ig_V-set"/>
</dbReference>
<dbReference type="AlphaFoldDB" id="A0A210PZ74"/>
<dbReference type="InterPro" id="IPR003599">
    <property type="entry name" value="Ig_sub"/>
</dbReference>
<reference evidence="3 4" key="1">
    <citation type="journal article" date="2017" name="Nat. Ecol. Evol.">
        <title>Scallop genome provides insights into evolution of bilaterian karyotype and development.</title>
        <authorList>
            <person name="Wang S."/>
            <person name="Zhang J."/>
            <person name="Jiao W."/>
            <person name="Li J."/>
            <person name="Xun X."/>
            <person name="Sun Y."/>
            <person name="Guo X."/>
            <person name="Huan P."/>
            <person name="Dong B."/>
            <person name="Zhang L."/>
            <person name="Hu X."/>
            <person name="Sun X."/>
            <person name="Wang J."/>
            <person name="Zhao C."/>
            <person name="Wang Y."/>
            <person name="Wang D."/>
            <person name="Huang X."/>
            <person name="Wang R."/>
            <person name="Lv J."/>
            <person name="Li Y."/>
            <person name="Zhang Z."/>
            <person name="Liu B."/>
            <person name="Lu W."/>
            <person name="Hui Y."/>
            <person name="Liang J."/>
            <person name="Zhou Z."/>
            <person name="Hou R."/>
            <person name="Li X."/>
            <person name="Liu Y."/>
            <person name="Li H."/>
            <person name="Ning X."/>
            <person name="Lin Y."/>
            <person name="Zhao L."/>
            <person name="Xing Q."/>
            <person name="Dou J."/>
            <person name="Li Y."/>
            <person name="Mao J."/>
            <person name="Guo H."/>
            <person name="Dou H."/>
            <person name="Li T."/>
            <person name="Mu C."/>
            <person name="Jiang W."/>
            <person name="Fu Q."/>
            <person name="Fu X."/>
            <person name="Miao Y."/>
            <person name="Liu J."/>
            <person name="Yu Q."/>
            <person name="Li R."/>
            <person name="Liao H."/>
            <person name="Li X."/>
            <person name="Kong Y."/>
            <person name="Jiang Z."/>
            <person name="Chourrout D."/>
            <person name="Li R."/>
            <person name="Bao Z."/>
        </authorList>
    </citation>
    <scope>NUCLEOTIDE SEQUENCE [LARGE SCALE GENOMIC DNA]</scope>
    <source>
        <strain evidence="3 4">PY_sf001</strain>
    </source>
</reference>
<evidence type="ECO:0000256" key="1">
    <source>
        <dbReference type="SAM" id="SignalP"/>
    </source>
</evidence>
<dbReference type="InterPro" id="IPR013151">
    <property type="entry name" value="Immunoglobulin_dom"/>
</dbReference>
<dbReference type="CDD" id="cd00096">
    <property type="entry name" value="Ig"/>
    <property type="match status" value="2"/>
</dbReference>
<organism evidence="3 4">
    <name type="scientific">Mizuhopecten yessoensis</name>
    <name type="common">Japanese scallop</name>
    <name type="synonym">Patinopecten yessoensis</name>
    <dbReference type="NCBI Taxonomy" id="6573"/>
    <lineage>
        <taxon>Eukaryota</taxon>
        <taxon>Metazoa</taxon>
        <taxon>Spiralia</taxon>
        <taxon>Lophotrochozoa</taxon>
        <taxon>Mollusca</taxon>
        <taxon>Bivalvia</taxon>
        <taxon>Autobranchia</taxon>
        <taxon>Pteriomorphia</taxon>
        <taxon>Pectinida</taxon>
        <taxon>Pectinoidea</taxon>
        <taxon>Pectinidae</taxon>
        <taxon>Mizuhopecten</taxon>
    </lineage>
</organism>
<evidence type="ECO:0000313" key="3">
    <source>
        <dbReference type="EMBL" id="OWF41783.1"/>
    </source>
</evidence>
<feature type="domain" description="Ig-like" evidence="2">
    <location>
        <begin position="126"/>
        <end position="222"/>
    </location>
</feature>
<proteinExistence type="predicted"/>
<dbReference type="EMBL" id="NEDP02005356">
    <property type="protein sequence ID" value="OWF41783.1"/>
    <property type="molecule type" value="Genomic_DNA"/>
</dbReference>
<dbReference type="PROSITE" id="PS50835">
    <property type="entry name" value="IG_LIKE"/>
    <property type="match status" value="5"/>
</dbReference>
<dbReference type="PANTHER" id="PTHR46013:SF7">
    <property type="entry name" value="IG-LIKE DOMAIN-CONTAINING PROTEIN"/>
    <property type="match status" value="1"/>
</dbReference>
<dbReference type="InterPro" id="IPR013783">
    <property type="entry name" value="Ig-like_fold"/>
</dbReference>
<protein>
    <submittedName>
        <fullName evidence="3">Basement membrane-specific heparan sulfate proteoglycan core protein</fullName>
    </submittedName>
</protein>
<dbReference type="InterPro" id="IPR013098">
    <property type="entry name" value="Ig_I-set"/>
</dbReference>
<comment type="caution">
    <text evidence="3">The sequence shown here is derived from an EMBL/GenBank/DDBJ whole genome shotgun (WGS) entry which is preliminary data.</text>
</comment>
<evidence type="ECO:0000259" key="2">
    <source>
        <dbReference type="PROSITE" id="PS50835"/>
    </source>
</evidence>
<dbReference type="InterPro" id="IPR003598">
    <property type="entry name" value="Ig_sub2"/>
</dbReference>
<keyword evidence="1" id="KW-0732">Signal</keyword>
<dbReference type="SMART" id="SM00406">
    <property type="entry name" value="IGv"/>
    <property type="match status" value="4"/>
</dbReference>
<dbReference type="SUPFAM" id="SSF48726">
    <property type="entry name" value="Immunoglobulin"/>
    <property type="match status" value="5"/>
</dbReference>
<dbReference type="Pfam" id="PF00047">
    <property type="entry name" value="ig"/>
    <property type="match status" value="1"/>
</dbReference>
<feature type="chain" id="PRO_5011990194" evidence="1">
    <location>
        <begin position="21"/>
        <end position="553"/>
    </location>
</feature>
<dbReference type="Proteomes" id="UP000242188">
    <property type="component" value="Unassembled WGS sequence"/>
</dbReference>
<dbReference type="Pfam" id="PF13927">
    <property type="entry name" value="Ig_3"/>
    <property type="match status" value="3"/>
</dbReference>
<dbReference type="SMART" id="SM00409">
    <property type="entry name" value="IG"/>
    <property type="match status" value="5"/>
</dbReference>
<dbReference type="SMART" id="SM00408">
    <property type="entry name" value="IGc2"/>
    <property type="match status" value="5"/>
</dbReference>
<dbReference type="OrthoDB" id="6157574at2759"/>
<evidence type="ECO:0000313" key="4">
    <source>
        <dbReference type="Proteomes" id="UP000242188"/>
    </source>
</evidence>
<dbReference type="Pfam" id="PF07679">
    <property type="entry name" value="I-set"/>
    <property type="match status" value="1"/>
</dbReference>
<dbReference type="Gene3D" id="2.60.40.10">
    <property type="entry name" value="Immunoglobulins"/>
    <property type="match status" value="5"/>
</dbReference>
<dbReference type="STRING" id="6573.A0A210PZ74"/>
<dbReference type="InterPro" id="IPR007110">
    <property type="entry name" value="Ig-like_dom"/>
</dbReference>
<feature type="domain" description="Ig-like" evidence="2">
    <location>
        <begin position="24"/>
        <end position="116"/>
    </location>
</feature>
<sequence length="553" mass="56435">MFQHSSILLLFTLVLHGVQSQGAPTVTIQSQSYTPNSGTRVTLQCTASGNPAVTLVTWYKTSGGVETTVAIDSSKNQGGNVASPSLIIYGLSSSDTASYKCRATNTIGSSDSAQIALNVNVIAGIPTVTIGLGSYNINSGTTVTLQCTVGSTVTVTAVSWSRILNGVPSSITVDNSKYTNANTGNPSLTIASTTNADDGIYVCSATNSAGTSSSLATVLTVTTTSIQIPTVTIFQTAFGAQVSTTITLGCTVTSAATVLSVYWRRDMGSGFVDITIDGTHFSGSTITVPSLTLINADITDSGTYQCFATNAGGIGSSATASVTISSAAPSVNIQLASYTTTIGTTYTIPCSVSSTTTVTNVFWQRTINGQTSTITIDGVNFSGATTGAPSLNIITASISDSGTYICSATNSAGTGSDATQLTVSGGVPAVTISQTGYSTITGNSITLGCTVSADPTHTSVFWQLNINGITQNITIDGVNYSGSTVNSPSLTVLHANTGDSGTYTCFATNSLGTGQSSQTTLTVTGSKFCLFISIIFESEIILCQCIILLKGQM</sequence>
<feature type="signal peptide" evidence="1">
    <location>
        <begin position="1"/>
        <end position="20"/>
    </location>
</feature>
<gene>
    <name evidence="3" type="ORF">KP79_PYT18053</name>
</gene>
<dbReference type="InterPro" id="IPR036179">
    <property type="entry name" value="Ig-like_dom_sf"/>
</dbReference>
<feature type="domain" description="Ig-like" evidence="2">
    <location>
        <begin position="329"/>
        <end position="424"/>
    </location>
</feature>
<accession>A0A210PZ74</accession>
<dbReference type="PANTHER" id="PTHR46013">
    <property type="entry name" value="VASCULAR CELL ADHESION MOLECULE 1"/>
    <property type="match status" value="1"/>
</dbReference>
<name>A0A210PZ74_MIZYE</name>
<feature type="domain" description="Ig-like" evidence="2">
    <location>
        <begin position="428"/>
        <end position="522"/>
    </location>
</feature>
<feature type="domain" description="Ig-like" evidence="2">
    <location>
        <begin position="229"/>
        <end position="323"/>
    </location>
</feature>